<keyword evidence="1" id="KW-0472">Membrane</keyword>
<feature type="transmembrane region" description="Helical" evidence="1">
    <location>
        <begin position="185"/>
        <end position="207"/>
    </location>
</feature>
<evidence type="ECO:0000256" key="1">
    <source>
        <dbReference type="SAM" id="Phobius"/>
    </source>
</evidence>
<feature type="transmembrane region" description="Helical" evidence="1">
    <location>
        <begin position="86"/>
        <end position="106"/>
    </location>
</feature>
<organism evidence="2 3">
    <name type="scientific">Candidatus Enterocloster faecavium</name>
    <dbReference type="NCBI Taxonomy" id="2838560"/>
    <lineage>
        <taxon>Bacteria</taxon>
        <taxon>Bacillati</taxon>
        <taxon>Bacillota</taxon>
        <taxon>Clostridia</taxon>
        <taxon>Lachnospirales</taxon>
        <taxon>Lachnospiraceae</taxon>
        <taxon>Enterocloster</taxon>
    </lineage>
</organism>
<feature type="transmembrane region" description="Helical" evidence="1">
    <location>
        <begin position="214"/>
        <end position="238"/>
    </location>
</feature>
<evidence type="ECO:0000313" key="3">
    <source>
        <dbReference type="Proteomes" id="UP000886804"/>
    </source>
</evidence>
<keyword evidence="1" id="KW-0812">Transmembrane</keyword>
<proteinExistence type="predicted"/>
<reference evidence="2" key="2">
    <citation type="submission" date="2021-04" db="EMBL/GenBank/DDBJ databases">
        <authorList>
            <person name="Gilroy R."/>
        </authorList>
    </citation>
    <scope>NUCLEOTIDE SEQUENCE</scope>
    <source>
        <strain evidence="2">CHK188-4685</strain>
    </source>
</reference>
<keyword evidence="1" id="KW-1133">Transmembrane helix</keyword>
<protein>
    <submittedName>
        <fullName evidence="2">ABC transporter permease</fullName>
    </submittedName>
</protein>
<feature type="transmembrane region" description="Helical" evidence="1">
    <location>
        <begin position="139"/>
        <end position="158"/>
    </location>
</feature>
<dbReference type="EMBL" id="DWYS01000104">
    <property type="protein sequence ID" value="HJB07952.1"/>
    <property type="molecule type" value="Genomic_DNA"/>
</dbReference>
<feature type="transmembrane region" description="Helical" evidence="1">
    <location>
        <begin position="112"/>
        <end position="132"/>
    </location>
</feature>
<name>A0A9D2L8G9_9FIRM</name>
<comment type="caution">
    <text evidence="2">The sequence shown here is derived from an EMBL/GenBank/DDBJ whole genome shotgun (WGS) entry which is preliminary data.</text>
</comment>
<reference evidence="2" key="1">
    <citation type="journal article" date="2021" name="PeerJ">
        <title>Extensive microbial diversity within the chicken gut microbiome revealed by metagenomics and culture.</title>
        <authorList>
            <person name="Gilroy R."/>
            <person name="Ravi A."/>
            <person name="Getino M."/>
            <person name="Pursley I."/>
            <person name="Horton D.L."/>
            <person name="Alikhan N.F."/>
            <person name="Baker D."/>
            <person name="Gharbi K."/>
            <person name="Hall N."/>
            <person name="Watson M."/>
            <person name="Adriaenssens E.M."/>
            <person name="Foster-Nyarko E."/>
            <person name="Jarju S."/>
            <person name="Secka A."/>
            <person name="Antonio M."/>
            <person name="Oren A."/>
            <person name="Chaudhuri R.R."/>
            <person name="La Ragione R."/>
            <person name="Hildebrand F."/>
            <person name="Pallen M.J."/>
        </authorList>
    </citation>
    <scope>NUCLEOTIDE SEQUENCE</scope>
    <source>
        <strain evidence="2">CHK188-4685</strain>
    </source>
</reference>
<evidence type="ECO:0000313" key="2">
    <source>
        <dbReference type="EMBL" id="HJB07952.1"/>
    </source>
</evidence>
<sequence length="314" mass="34841">MTSLLVWKEHMRAFYAKNSMIIQPVLRFLFGLCTFMSLNQALGYMTELTNPVVALVMALVSAALPWGVTVFMAGCLMVAHIYAVSLEMALITLILLLVIATLYYGFKPGDSVLMILTPMAFGLQIPYAIPLLVGLGGSLFSVIPVSCGVFLYYLLLYVKQNAGVLTSDSTVDIVQKYTQIIQSVVFNRTMMVMAVACALGILVVYLIHRLSMDYAWAVAIAAGAVVQLVVIFMGDFLFSVSVPVVPMILGLAVSCLLAIVYDFFIFSVDYTRTEYVQFEDDDYYYYVKAVPKMTVATPEFKVQKINARKKSVRE</sequence>
<dbReference type="Proteomes" id="UP000886804">
    <property type="component" value="Unassembled WGS sequence"/>
</dbReference>
<accession>A0A9D2L8G9</accession>
<gene>
    <name evidence="2" type="ORF">H9716_08830</name>
</gene>
<feature type="transmembrane region" description="Helical" evidence="1">
    <location>
        <begin position="244"/>
        <end position="264"/>
    </location>
</feature>
<feature type="transmembrane region" description="Helical" evidence="1">
    <location>
        <begin position="53"/>
        <end position="79"/>
    </location>
</feature>
<dbReference type="AlphaFoldDB" id="A0A9D2L8G9"/>